<proteinExistence type="predicted"/>
<keyword evidence="14" id="KW-0333">Golgi apparatus</keyword>
<evidence type="ECO:0000256" key="8">
    <source>
        <dbReference type="ARBA" id="ARBA00022670"/>
    </source>
</evidence>
<reference evidence="23" key="1">
    <citation type="submission" date="2022-11" db="EMBL/GenBank/DDBJ databases">
        <title>Draft genome sequence of Hoeflea poritis E7-10 and Hoeflea prorocentri PM5-8, separated from scleractinian coral Porites lutea and marine dinoflagellate.</title>
        <authorList>
            <person name="Zhang G."/>
            <person name="Wei Q."/>
            <person name="Cai L."/>
        </authorList>
    </citation>
    <scope>NUCLEOTIDE SEQUENCE</scope>
    <source>
        <strain evidence="23">PM5-8</strain>
    </source>
</reference>
<evidence type="ECO:0000256" key="1">
    <source>
        <dbReference type="ARBA" id="ARBA00004240"/>
    </source>
</evidence>
<feature type="domain" description="Peptidase M28" evidence="22">
    <location>
        <begin position="208"/>
        <end position="360"/>
    </location>
</feature>
<evidence type="ECO:0000256" key="20">
    <source>
        <dbReference type="ARBA" id="ARBA00033328"/>
    </source>
</evidence>
<keyword evidence="17" id="KW-0325">Glycoprotein</keyword>
<protein>
    <recommendedName>
        <fullName evidence="5">Carboxypeptidase Q</fullName>
    </recommendedName>
    <alternativeName>
        <fullName evidence="20">Plasma glutamate carboxypeptidase</fullName>
    </alternativeName>
</protein>
<evidence type="ECO:0000256" key="5">
    <source>
        <dbReference type="ARBA" id="ARBA00014116"/>
    </source>
</evidence>
<dbReference type="Gene3D" id="3.50.30.30">
    <property type="match status" value="1"/>
</dbReference>
<keyword evidence="12" id="KW-0256">Endoplasmic reticulum</keyword>
<organism evidence="23 24">
    <name type="scientific">Hoeflea prorocentri</name>
    <dbReference type="NCBI Taxonomy" id="1922333"/>
    <lineage>
        <taxon>Bacteria</taxon>
        <taxon>Pseudomonadati</taxon>
        <taxon>Pseudomonadota</taxon>
        <taxon>Alphaproteobacteria</taxon>
        <taxon>Hyphomicrobiales</taxon>
        <taxon>Rhizobiaceae</taxon>
        <taxon>Hoeflea</taxon>
    </lineage>
</organism>
<dbReference type="EMBL" id="JAPJZI010000001">
    <property type="protein sequence ID" value="MDA5400668.1"/>
    <property type="molecule type" value="Genomic_DNA"/>
</dbReference>
<dbReference type="SUPFAM" id="SSF53187">
    <property type="entry name" value="Zn-dependent exopeptidases"/>
    <property type="match status" value="1"/>
</dbReference>
<evidence type="ECO:0000256" key="16">
    <source>
        <dbReference type="ARBA" id="ARBA00023145"/>
    </source>
</evidence>
<keyword evidence="11" id="KW-0378">Hydrolase</keyword>
<keyword evidence="16" id="KW-0865">Zymogen</keyword>
<dbReference type="Pfam" id="PF02225">
    <property type="entry name" value="PA"/>
    <property type="match status" value="1"/>
</dbReference>
<keyword evidence="9" id="KW-0479">Metal-binding</keyword>
<dbReference type="GO" id="GO:0004180">
    <property type="term" value="F:carboxypeptidase activity"/>
    <property type="evidence" value="ECO:0007669"/>
    <property type="project" value="UniProtKB-KW"/>
</dbReference>
<evidence type="ECO:0000256" key="3">
    <source>
        <dbReference type="ARBA" id="ARBA00004555"/>
    </source>
</evidence>
<dbReference type="PANTHER" id="PTHR12053">
    <property type="entry name" value="PROTEASE FAMILY M28 PLASMA GLUTAMATE CARBOXYPEPTIDASE-RELATED"/>
    <property type="match status" value="1"/>
</dbReference>
<name>A0A9X3ULA3_9HYPH</name>
<keyword evidence="13" id="KW-0862">Zinc</keyword>
<sequence>MQHSKQMNLMSMFHAICDFGSRLSGSKSEADALDYVEGYFSNLPCGEVVTHRVSYPGWSSSDCWIEIDNKRFDAFALPRSGSFSNHSARVQVVDAGRGTPEELNALRASIAGKAVVVTHEFMFAPDHVHRMKKYECAQALGATAFIIANPDAATGRVSGSVHGTVPGFGVSAFTGDALRSAAQSGKHVQFHMKSAHTPASTRTIDWSIKGTDPEFSTEEIIVCAHLDGHESSENAMDNASGVAVIMALAKELCTVANFPHTVRILIFSAEEFGLCGSKAYVDKLSLEKRAAIRAVFNLDCVGGSTRFGAMTSAFAELKEEAERCAAQSEIPVCVHEPLLKNSDHYNFAVAGIPAMRLIAGFGDADSRLRHVLTEADMRAQVAQEDLVAALKLTHALIQSMSLRQTGKHKASQEAS</sequence>
<dbReference type="AlphaFoldDB" id="A0A9X3ULA3"/>
<keyword evidence="8" id="KW-0645">Protease</keyword>
<dbReference type="InterPro" id="IPR007484">
    <property type="entry name" value="Peptidase_M28"/>
</dbReference>
<comment type="subcellular location">
    <subcellularLocation>
        <location evidence="1">Endoplasmic reticulum</location>
    </subcellularLocation>
    <subcellularLocation>
        <location evidence="3">Golgi apparatus</location>
    </subcellularLocation>
    <subcellularLocation>
        <location evidence="2">Lysosome</location>
    </subcellularLocation>
    <subcellularLocation>
        <location evidence="4">Secreted</location>
    </subcellularLocation>
</comment>
<keyword evidence="15" id="KW-0482">Metalloprotease</keyword>
<dbReference type="PANTHER" id="PTHR12053:SF3">
    <property type="entry name" value="CARBOXYPEPTIDASE Q"/>
    <property type="match status" value="1"/>
</dbReference>
<evidence type="ECO:0000256" key="14">
    <source>
        <dbReference type="ARBA" id="ARBA00023034"/>
    </source>
</evidence>
<dbReference type="GO" id="GO:0005576">
    <property type="term" value="C:extracellular region"/>
    <property type="evidence" value="ECO:0007669"/>
    <property type="project" value="UniProtKB-SubCell"/>
</dbReference>
<evidence type="ECO:0000256" key="7">
    <source>
        <dbReference type="ARBA" id="ARBA00022645"/>
    </source>
</evidence>
<evidence type="ECO:0000256" key="9">
    <source>
        <dbReference type="ARBA" id="ARBA00022723"/>
    </source>
</evidence>
<evidence type="ECO:0000256" key="4">
    <source>
        <dbReference type="ARBA" id="ARBA00004613"/>
    </source>
</evidence>
<dbReference type="Proteomes" id="UP001151234">
    <property type="component" value="Unassembled WGS sequence"/>
</dbReference>
<comment type="subunit">
    <text evidence="19">Homodimer. The monomeric form is inactive while the homodimer is active.</text>
</comment>
<gene>
    <name evidence="23" type="ORF">OQ273_18990</name>
</gene>
<keyword evidence="7" id="KW-0121">Carboxypeptidase</keyword>
<dbReference type="GO" id="GO:0006508">
    <property type="term" value="P:proteolysis"/>
    <property type="evidence" value="ECO:0007669"/>
    <property type="project" value="UniProtKB-KW"/>
</dbReference>
<dbReference type="InterPro" id="IPR039866">
    <property type="entry name" value="CPQ"/>
</dbReference>
<evidence type="ECO:0000256" key="12">
    <source>
        <dbReference type="ARBA" id="ARBA00022824"/>
    </source>
</evidence>
<dbReference type="InterPro" id="IPR003137">
    <property type="entry name" value="PA_domain"/>
</dbReference>
<evidence type="ECO:0000256" key="10">
    <source>
        <dbReference type="ARBA" id="ARBA00022729"/>
    </source>
</evidence>
<evidence type="ECO:0000259" key="22">
    <source>
        <dbReference type="Pfam" id="PF04389"/>
    </source>
</evidence>
<evidence type="ECO:0000256" key="18">
    <source>
        <dbReference type="ARBA" id="ARBA00023228"/>
    </source>
</evidence>
<accession>A0A9X3ULA3</accession>
<evidence type="ECO:0000256" key="13">
    <source>
        <dbReference type="ARBA" id="ARBA00022833"/>
    </source>
</evidence>
<dbReference type="Gene3D" id="3.40.630.10">
    <property type="entry name" value="Zn peptidases"/>
    <property type="match status" value="1"/>
</dbReference>
<keyword evidence="10" id="KW-0732">Signal</keyword>
<comment type="caution">
    <text evidence="23">The sequence shown here is derived from an EMBL/GenBank/DDBJ whole genome shotgun (WGS) entry which is preliminary data.</text>
</comment>
<dbReference type="GO" id="GO:0005764">
    <property type="term" value="C:lysosome"/>
    <property type="evidence" value="ECO:0007669"/>
    <property type="project" value="UniProtKB-SubCell"/>
</dbReference>
<feature type="domain" description="PA" evidence="21">
    <location>
        <begin position="94"/>
        <end position="178"/>
    </location>
</feature>
<keyword evidence="18" id="KW-0458">Lysosome</keyword>
<evidence type="ECO:0000259" key="21">
    <source>
        <dbReference type="Pfam" id="PF02225"/>
    </source>
</evidence>
<evidence type="ECO:0000313" key="24">
    <source>
        <dbReference type="Proteomes" id="UP001151234"/>
    </source>
</evidence>
<evidence type="ECO:0000256" key="2">
    <source>
        <dbReference type="ARBA" id="ARBA00004371"/>
    </source>
</evidence>
<dbReference type="InterPro" id="IPR046450">
    <property type="entry name" value="PA_dom_sf"/>
</dbReference>
<evidence type="ECO:0000256" key="6">
    <source>
        <dbReference type="ARBA" id="ARBA00022525"/>
    </source>
</evidence>
<dbReference type="GO" id="GO:0070573">
    <property type="term" value="F:metallodipeptidase activity"/>
    <property type="evidence" value="ECO:0007669"/>
    <property type="project" value="InterPro"/>
</dbReference>
<evidence type="ECO:0000313" key="23">
    <source>
        <dbReference type="EMBL" id="MDA5400668.1"/>
    </source>
</evidence>
<dbReference type="Pfam" id="PF04389">
    <property type="entry name" value="Peptidase_M28"/>
    <property type="match status" value="1"/>
</dbReference>
<evidence type="ECO:0000256" key="11">
    <source>
        <dbReference type="ARBA" id="ARBA00022801"/>
    </source>
</evidence>
<keyword evidence="24" id="KW-1185">Reference proteome</keyword>
<dbReference type="GO" id="GO:0046872">
    <property type="term" value="F:metal ion binding"/>
    <property type="evidence" value="ECO:0007669"/>
    <property type="project" value="UniProtKB-KW"/>
</dbReference>
<dbReference type="RefSeq" id="WP_267992406.1">
    <property type="nucleotide sequence ID" value="NZ_JAPJZI010000001.1"/>
</dbReference>
<evidence type="ECO:0000256" key="19">
    <source>
        <dbReference type="ARBA" id="ARBA00025833"/>
    </source>
</evidence>
<keyword evidence="6" id="KW-0964">Secreted</keyword>
<dbReference type="SUPFAM" id="SSF52025">
    <property type="entry name" value="PA domain"/>
    <property type="match status" value="1"/>
</dbReference>
<evidence type="ECO:0000256" key="15">
    <source>
        <dbReference type="ARBA" id="ARBA00023049"/>
    </source>
</evidence>
<evidence type="ECO:0000256" key="17">
    <source>
        <dbReference type="ARBA" id="ARBA00023180"/>
    </source>
</evidence>